<organism evidence="1 2">
    <name type="scientific">Acinetobacter baumannii</name>
    <dbReference type="NCBI Taxonomy" id="470"/>
    <lineage>
        <taxon>Bacteria</taxon>
        <taxon>Pseudomonadati</taxon>
        <taxon>Pseudomonadota</taxon>
        <taxon>Gammaproteobacteria</taxon>
        <taxon>Moraxellales</taxon>
        <taxon>Moraxellaceae</taxon>
        <taxon>Acinetobacter</taxon>
        <taxon>Acinetobacter calcoaceticus/baumannii complex</taxon>
    </lineage>
</organism>
<proteinExistence type="predicted"/>
<gene>
    <name evidence="1" type="ORF">IAG11_18220</name>
</gene>
<comment type="caution">
    <text evidence="1">The sequence shown here is derived from an EMBL/GenBank/DDBJ whole genome shotgun (WGS) entry which is preliminary data.</text>
</comment>
<accession>A0A8I0FBQ2</accession>
<dbReference type="Proteomes" id="UP000634608">
    <property type="component" value="Unassembled WGS sequence"/>
</dbReference>
<evidence type="ECO:0000313" key="1">
    <source>
        <dbReference type="EMBL" id="MBD0221813.1"/>
    </source>
</evidence>
<reference evidence="1" key="1">
    <citation type="submission" date="2020-08" db="EMBL/GenBank/DDBJ databases">
        <title>Diversity of carbapenem-resistant Acinetobacter baumannii and bacteriophage-mediated spread of the Oxa23 carbapenemase.</title>
        <authorList>
            <person name="Abouelfetouh A."/>
            <person name="Mattock J."/>
            <person name="Turner D."/>
            <person name="Li E."/>
            <person name="Evans B.A."/>
        </authorList>
    </citation>
    <scope>NUCLEOTIDE SEQUENCE</scope>
    <source>
        <strain evidence="1">A86</strain>
    </source>
</reference>
<dbReference type="EMBL" id="JACSVK010000085">
    <property type="protein sequence ID" value="MBD0221813.1"/>
    <property type="molecule type" value="Genomic_DNA"/>
</dbReference>
<name>A0A8I0FBQ2_ACIBA</name>
<protein>
    <submittedName>
        <fullName evidence="1">Transcriptional regulator</fullName>
    </submittedName>
</protein>
<evidence type="ECO:0000313" key="2">
    <source>
        <dbReference type="Proteomes" id="UP000634608"/>
    </source>
</evidence>
<dbReference type="RefSeq" id="WP_057078157.1">
    <property type="nucleotide sequence ID" value="NZ_CP038644.1"/>
</dbReference>
<dbReference type="AlphaFoldDB" id="A0A8I0FBQ2"/>
<sequence length="72" mass="7890">MNESIQPLRISFNDACQALGLSRDGLSKLMKRDTALAACAMKDGTSRQSYVYFHYAKLQAWANAKASSGMEA</sequence>